<dbReference type="STRING" id="1231391.GCA_000308195_00783"/>
<keyword evidence="12" id="KW-0449">Lipoprotein</keyword>
<proteinExistence type="inferred from homology"/>
<dbReference type="InterPro" id="IPR024932">
    <property type="entry name" value="ApbE"/>
</dbReference>
<keyword evidence="5 10" id="KW-0479">Metal-binding</keyword>
<evidence type="ECO:0000256" key="6">
    <source>
        <dbReference type="ARBA" id="ARBA00022827"/>
    </source>
</evidence>
<evidence type="ECO:0000256" key="2">
    <source>
        <dbReference type="ARBA" id="ARBA00016337"/>
    </source>
</evidence>
<comment type="catalytic activity">
    <reaction evidence="9 10">
        <text>L-threonyl-[protein] + FAD = FMN-L-threonyl-[protein] + AMP + H(+)</text>
        <dbReference type="Rhea" id="RHEA:36847"/>
        <dbReference type="Rhea" id="RHEA-COMP:11060"/>
        <dbReference type="Rhea" id="RHEA-COMP:11061"/>
        <dbReference type="ChEBI" id="CHEBI:15378"/>
        <dbReference type="ChEBI" id="CHEBI:30013"/>
        <dbReference type="ChEBI" id="CHEBI:57692"/>
        <dbReference type="ChEBI" id="CHEBI:74257"/>
        <dbReference type="ChEBI" id="CHEBI:456215"/>
        <dbReference type="EC" id="2.7.1.180"/>
    </reaction>
</comment>
<evidence type="ECO:0000313" key="13">
    <source>
        <dbReference type="Proteomes" id="UP000246145"/>
    </source>
</evidence>
<sequence length="325" mass="34961">MSKTDAAAQGYASLSGASMGTTWSVKFRDPGLDRHRLHGQVQTALDEIVARMSTWDPESAISRLNRAEPGWYQIAPAFFDVMAQALELAAATQGAYDPTLGALVDLWGFGPPGPVHAPPSQAAIDAAWARSGWRRTELNTEYRGVWQPGGLHFDLSSIAKGYGVDEMARVLADAGVRHCLVELGGELKAFGLNPAGGAWEVEVESPGLGPDRLPVRLKDAAIATSGHYRRYFTHQSRRYAHTLDPHTGAPLPDDLVSVTVIHPQCMMADGLATALLALGPRKGPHHARQNGLAALFMTRHDNDFAVEWTDPFADLAGANTALPCL</sequence>
<keyword evidence="6 10" id="KW-0274">FAD</keyword>
<feature type="binding site" evidence="11">
    <location>
        <position position="269"/>
    </location>
    <ligand>
        <name>Mg(2+)</name>
        <dbReference type="ChEBI" id="CHEBI:18420"/>
    </ligand>
</feature>
<dbReference type="GO" id="GO:0016740">
    <property type="term" value="F:transferase activity"/>
    <property type="evidence" value="ECO:0007669"/>
    <property type="project" value="UniProtKB-UniRule"/>
</dbReference>
<accession>A0A2U1CNQ6</accession>
<comment type="caution">
    <text evidence="12">The sequence shown here is derived from an EMBL/GenBank/DDBJ whole genome shotgun (WGS) entry which is preliminary data.</text>
</comment>
<dbReference type="AlphaFoldDB" id="A0A2U1CNQ6"/>
<dbReference type="Proteomes" id="UP000246145">
    <property type="component" value="Unassembled WGS sequence"/>
</dbReference>
<evidence type="ECO:0000256" key="4">
    <source>
        <dbReference type="ARBA" id="ARBA00022679"/>
    </source>
</evidence>
<dbReference type="PANTHER" id="PTHR30040">
    <property type="entry name" value="THIAMINE BIOSYNTHESIS LIPOPROTEIN APBE"/>
    <property type="match status" value="1"/>
</dbReference>
<evidence type="ECO:0000256" key="9">
    <source>
        <dbReference type="ARBA" id="ARBA00048540"/>
    </source>
</evidence>
<comment type="cofactor">
    <cofactor evidence="11">
        <name>Mg(2+)</name>
        <dbReference type="ChEBI" id="CHEBI:18420"/>
    </cofactor>
    <cofactor evidence="11">
        <name>Mn(2+)</name>
        <dbReference type="ChEBI" id="CHEBI:29035"/>
    </cofactor>
    <text evidence="11">Magnesium. Can also use manganese.</text>
</comment>
<dbReference type="PIRSF" id="PIRSF006268">
    <property type="entry name" value="ApbE"/>
    <property type="match status" value="1"/>
</dbReference>
<evidence type="ECO:0000256" key="3">
    <source>
        <dbReference type="ARBA" id="ARBA00022630"/>
    </source>
</evidence>
<dbReference type="OrthoDB" id="9778595at2"/>
<dbReference type="PANTHER" id="PTHR30040:SF2">
    <property type="entry name" value="FAD:PROTEIN FMN TRANSFERASE"/>
    <property type="match status" value="1"/>
</dbReference>
<feature type="binding site" evidence="11">
    <location>
        <position position="157"/>
    </location>
    <ligand>
        <name>Mg(2+)</name>
        <dbReference type="ChEBI" id="CHEBI:18420"/>
    </ligand>
</feature>
<evidence type="ECO:0000256" key="5">
    <source>
        <dbReference type="ARBA" id="ARBA00022723"/>
    </source>
</evidence>
<name>A0A2U1CNQ6_9BURK</name>
<gene>
    <name evidence="12" type="ORF">C7440_2137</name>
</gene>
<feature type="binding site" evidence="11">
    <location>
        <position position="273"/>
    </location>
    <ligand>
        <name>Mg(2+)</name>
        <dbReference type="ChEBI" id="CHEBI:18420"/>
    </ligand>
</feature>
<organism evidence="12 13">
    <name type="scientific">Pusillimonas noertemannii</name>
    <dbReference type="NCBI Taxonomy" id="305977"/>
    <lineage>
        <taxon>Bacteria</taxon>
        <taxon>Pseudomonadati</taxon>
        <taxon>Pseudomonadota</taxon>
        <taxon>Betaproteobacteria</taxon>
        <taxon>Burkholderiales</taxon>
        <taxon>Alcaligenaceae</taxon>
        <taxon>Pusillimonas</taxon>
    </lineage>
</organism>
<comment type="similarity">
    <text evidence="10">Belongs to the ApbE family.</text>
</comment>
<evidence type="ECO:0000256" key="10">
    <source>
        <dbReference type="PIRNR" id="PIRNR006268"/>
    </source>
</evidence>
<dbReference type="SUPFAM" id="SSF143631">
    <property type="entry name" value="ApbE-like"/>
    <property type="match status" value="1"/>
</dbReference>
<evidence type="ECO:0000256" key="7">
    <source>
        <dbReference type="ARBA" id="ARBA00022842"/>
    </source>
</evidence>
<protein>
    <recommendedName>
        <fullName evidence="2 10">FAD:protein FMN transferase</fullName>
        <ecNumber evidence="1 10">2.7.1.180</ecNumber>
    </recommendedName>
    <alternativeName>
        <fullName evidence="8 10">Flavin transferase</fullName>
    </alternativeName>
</protein>
<reference evidence="12 13" key="1">
    <citation type="submission" date="2018-04" db="EMBL/GenBank/DDBJ databases">
        <title>Genomic Encyclopedia of Type Strains, Phase IV (KMG-IV): sequencing the most valuable type-strain genomes for metagenomic binning, comparative biology and taxonomic classification.</title>
        <authorList>
            <person name="Goeker M."/>
        </authorList>
    </citation>
    <scope>NUCLEOTIDE SEQUENCE [LARGE SCALE GENOMIC DNA]</scope>
    <source>
        <strain evidence="12 13">DSM 10065</strain>
    </source>
</reference>
<evidence type="ECO:0000256" key="11">
    <source>
        <dbReference type="PIRSR" id="PIRSR006268-2"/>
    </source>
</evidence>
<dbReference type="GO" id="GO:0046872">
    <property type="term" value="F:metal ion binding"/>
    <property type="evidence" value="ECO:0007669"/>
    <property type="project" value="UniProtKB-UniRule"/>
</dbReference>
<dbReference type="EC" id="2.7.1.180" evidence="1 10"/>
<dbReference type="Pfam" id="PF02424">
    <property type="entry name" value="ApbE"/>
    <property type="match status" value="1"/>
</dbReference>
<keyword evidence="3 10" id="KW-0285">Flavoprotein</keyword>
<evidence type="ECO:0000256" key="1">
    <source>
        <dbReference type="ARBA" id="ARBA00011955"/>
    </source>
</evidence>
<dbReference type="EMBL" id="QEKO01000002">
    <property type="protein sequence ID" value="PVY62642.1"/>
    <property type="molecule type" value="Genomic_DNA"/>
</dbReference>
<dbReference type="InterPro" id="IPR003374">
    <property type="entry name" value="ApbE-like_sf"/>
</dbReference>
<keyword evidence="4 10" id="KW-0808">Transferase</keyword>
<evidence type="ECO:0000313" key="12">
    <source>
        <dbReference type="EMBL" id="PVY62642.1"/>
    </source>
</evidence>
<dbReference type="RefSeq" id="WP_116518495.1">
    <property type="nucleotide sequence ID" value="NZ_JACCEX010000002.1"/>
</dbReference>
<dbReference type="Gene3D" id="3.10.520.10">
    <property type="entry name" value="ApbE-like domains"/>
    <property type="match status" value="1"/>
</dbReference>
<evidence type="ECO:0000256" key="8">
    <source>
        <dbReference type="ARBA" id="ARBA00031306"/>
    </source>
</evidence>
<keyword evidence="7 10" id="KW-0460">Magnesium</keyword>
<keyword evidence="13" id="KW-1185">Reference proteome</keyword>